<reference evidence="2" key="1">
    <citation type="journal article" date="2019" name="Int. J. Syst. Evol. Microbiol.">
        <title>The Global Catalogue of Microorganisms (GCM) 10K type strain sequencing project: providing services to taxonomists for standard genome sequencing and annotation.</title>
        <authorList>
            <consortium name="The Broad Institute Genomics Platform"/>
            <consortium name="The Broad Institute Genome Sequencing Center for Infectious Disease"/>
            <person name="Wu L."/>
            <person name="Ma J."/>
        </authorList>
    </citation>
    <scope>NUCLEOTIDE SEQUENCE [LARGE SCALE GENOMIC DNA]</scope>
    <source>
        <strain evidence="2">CCUG 56029</strain>
    </source>
</reference>
<proteinExistence type="predicted"/>
<dbReference type="InterPro" id="IPR027417">
    <property type="entry name" value="P-loop_NTPase"/>
</dbReference>
<dbReference type="InterPro" id="IPR052026">
    <property type="entry name" value="ExeA_AAA_ATPase_DNA-bind"/>
</dbReference>
<dbReference type="Pfam" id="PF05621">
    <property type="entry name" value="TniB"/>
    <property type="match status" value="1"/>
</dbReference>
<keyword evidence="2" id="KW-1185">Reference proteome</keyword>
<sequence>MKTNDRTDVRRIIQDLRAAYVPNDAYRKLDEYFRMLLEQRRADMADGSASKLRGIVLIGRSGSGKTTAIQHLIRSNRELLRTDTSQEICELISLQVPSPATMKFVGTAVLQAAGYPLSRDKSASTIWDMVRQQLMFRQTLFLHLDEAQDLTRFQTENERRSVVNTLKSLMENSRWPVGLILSGMPEFKTLINQDPQLARRLYPVEIDRLNEFRNVGAVINLVQRYTGRAGIGINEDLSGENFAQRLIHAADYEFGLMAELVVQAITMALSRDGLDARLSLSHFADVFHMRSAAVDGLNPFIAEDFRRIDPRQVLDHDSMHSADDPRGPR</sequence>
<evidence type="ECO:0000313" key="1">
    <source>
        <dbReference type="EMBL" id="MFD1882162.1"/>
    </source>
</evidence>
<accession>A0ABW4R7G1</accession>
<dbReference type="EMBL" id="JBHUEN010000029">
    <property type="protein sequence ID" value="MFD1882162.1"/>
    <property type="molecule type" value="Genomic_DNA"/>
</dbReference>
<dbReference type="Proteomes" id="UP001597213">
    <property type="component" value="Unassembled WGS sequence"/>
</dbReference>
<name>A0ABW4R7G1_9RHOB</name>
<dbReference type="SUPFAM" id="SSF52540">
    <property type="entry name" value="P-loop containing nucleoside triphosphate hydrolases"/>
    <property type="match status" value="1"/>
</dbReference>
<dbReference type="PANTHER" id="PTHR35894">
    <property type="entry name" value="GENERAL SECRETION PATHWAY PROTEIN A-RELATED"/>
    <property type="match status" value="1"/>
</dbReference>
<dbReference type="PANTHER" id="PTHR35894:SF1">
    <property type="entry name" value="PHOSPHORIBULOKINASE _ URIDINE KINASE FAMILY"/>
    <property type="match status" value="1"/>
</dbReference>
<dbReference type="Gene3D" id="3.40.50.300">
    <property type="entry name" value="P-loop containing nucleotide triphosphate hydrolases"/>
    <property type="match status" value="1"/>
</dbReference>
<protein>
    <submittedName>
        <fullName evidence="1">TniB family NTP-binding protein</fullName>
    </submittedName>
</protein>
<dbReference type="InterPro" id="IPR008868">
    <property type="entry name" value="TniB"/>
</dbReference>
<gene>
    <name evidence="1" type="ORF">ACFSCT_10600</name>
</gene>
<dbReference type="RefSeq" id="WP_379142583.1">
    <property type="nucleotide sequence ID" value="NZ_JBHUEN010000029.1"/>
</dbReference>
<comment type="caution">
    <text evidence="1">The sequence shown here is derived from an EMBL/GenBank/DDBJ whole genome shotgun (WGS) entry which is preliminary data.</text>
</comment>
<evidence type="ECO:0000313" key="2">
    <source>
        <dbReference type="Proteomes" id="UP001597213"/>
    </source>
</evidence>
<organism evidence="1 2">
    <name type="scientific">Paracoccus pacificus</name>
    <dbReference type="NCBI Taxonomy" id="1463598"/>
    <lineage>
        <taxon>Bacteria</taxon>
        <taxon>Pseudomonadati</taxon>
        <taxon>Pseudomonadota</taxon>
        <taxon>Alphaproteobacteria</taxon>
        <taxon>Rhodobacterales</taxon>
        <taxon>Paracoccaceae</taxon>
        <taxon>Paracoccus</taxon>
    </lineage>
</organism>